<gene>
    <name evidence="1" type="ORF">BHM03_00035881</name>
</gene>
<protein>
    <submittedName>
        <fullName evidence="1">Uncharacterized protein</fullName>
    </submittedName>
</protein>
<sequence>PALSGIRYDGGIRAKCVASELGKLNPRLEESTILEVQGKMCLMCMSQENSTHTKRNPL</sequence>
<accession>A0A445MJC2</accession>
<feature type="non-terminal residue" evidence="1">
    <location>
        <position position="1"/>
    </location>
</feature>
<name>A0A445MJC2_ENSVE</name>
<dbReference type="AlphaFoldDB" id="A0A445MJC2"/>
<reference evidence="1" key="1">
    <citation type="journal article" date="2018" name="Data Brief">
        <title>Genome sequence data from 17 accessions of Ensete ventricosum, a staple food crop for millions in Ethiopia.</title>
        <authorList>
            <person name="Yemataw Z."/>
            <person name="Muzemil S."/>
            <person name="Ambachew D."/>
            <person name="Tripathi L."/>
            <person name="Tesfaye K."/>
            <person name="Chala A."/>
            <person name="Farbos A."/>
            <person name="O'Neill P."/>
            <person name="Moore K."/>
            <person name="Grant M."/>
            <person name="Studholme D.J."/>
        </authorList>
    </citation>
    <scope>NUCLEOTIDE SEQUENCE [LARGE SCALE GENOMIC DNA]</scope>
    <source>
        <tissue evidence="1">Leaf</tissue>
    </source>
</reference>
<proteinExistence type="predicted"/>
<organism evidence="1">
    <name type="scientific">Ensete ventricosum</name>
    <name type="common">Abyssinian banana</name>
    <name type="synonym">Musa ensete</name>
    <dbReference type="NCBI Taxonomy" id="4639"/>
    <lineage>
        <taxon>Eukaryota</taxon>
        <taxon>Viridiplantae</taxon>
        <taxon>Streptophyta</taxon>
        <taxon>Embryophyta</taxon>
        <taxon>Tracheophyta</taxon>
        <taxon>Spermatophyta</taxon>
        <taxon>Magnoliopsida</taxon>
        <taxon>Liliopsida</taxon>
        <taxon>Zingiberales</taxon>
        <taxon>Musaceae</taxon>
        <taxon>Ensete</taxon>
    </lineage>
</organism>
<evidence type="ECO:0000313" key="1">
    <source>
        <dbReference type="EMBL" id="RZR74360.1"/>
    </source>
</evidence>
<dbReference type="EMBL" id="KV876210">
    <property type="protein sequence ID" value="RZR74360.1"/>
    <property type="molecule type" value="Genomic_DNA"/>
</dbReference>
<dbReference type="Proteomes" id="UP000290560">
    <property type="component" value="Unassembled WGS sequence"/>
</dbReference>